<proteinExistence type="predicted"/>
<dbReference type="EnsemblMetazoa" id="XM_020004184.1">
    <property type="protein sequence ID" value="XP_019859743.1"/>
    <property type="gene ID" value="LOC109587972"/>
</dbReference>
<accession>A0AAN0JRN8</accession>
<reference evidence="2" key="1">
    <citation type="journal article" date="2010" name="Nature">
        <title>The Amphimedon queenslandica genome and the evolution of animal complexity.</title>
        <authorList>
            <person name="Srivastava M."/>
            <person name="Simakov O."/>
            <person name="Chapman J."/>
            <person name="Fahey B."/>
            <person name="Gauthier M.E."/>
            <person name="Mitros T."/>
            <person name="Richards G.S."/>
            <person name="Conaco C."/>
            <person name="Dacre M."/>
            <person name="Hellsten U."/>
            <person name="Larroux C."/>
            <person name="Putnam N.H."/>
            <person name="Stanke M."/>
            <person name="Adamska M."/>
            <person name="Darling A."/>
            <person name="Degnan S.M."/>
            <person name="Oakley T.H."/>
            <person name="Plachetzki D.C."/>
            <person name="Zhai Y."/>
            <person name="Adamski M."/>
            <person name="Calcino A."/>
            <person name="Cummins S.F."/>
            <person name="Goodstein D.M."/>
            <person name="Harris C."/>
            <person name="Jackson D.J."/>
            <person name="Leys S.P."/>
            <person name="Shu S."/>
            <person name="Woodcroft B.J."/>
            <person name="Vervoort M."/>
            <person name="Kosik K.S."/>
            <person name="Manning G."/>
            <person name="Degnan B.M."/>
            <person name="Rokhsar D.S."/>
        </authorList>
    </citation>
    <scope>NUCLEOTIDE SEQUENCE [LARGE SCALE GENOMIC DNA]</scope>
</reference>
<dbReference type="Gene3D" id="2.130.10.10">
    <property type="entry name" value="YVTN repeat-like/Quinoprotein amine dehydrogenase"/>
    <property type="match status" value="1"/>
</dbReference>
<dbReference type="InterPro" id="IPR015943">
    <property type="entry name" value="WD40/YVTN_repeat-like_dom_sf"/>
</dbReference>
<dbReference type="AlphaFoldDB" id="A0AAN0JRN8"/>
<sequence length="123" mass="13887">MISNYVHNDPAPLMRGVTIDSEDKLIIGNENGELILLDLRHIKSPLKTIRLSSSPICSLCYNNNKVLVGHKNGVCINWSYNDDTLLNDHITGTDIDPISSIVRRHHVAYTSSRDGRVRMYENI</sequence>
<dbReference type="RefSeq" id="XP_019859743.1">
    <property type="nucleotide sequence ID" value="XM_020004184.1"/>
</dbReference>
<dbReference type="InterPro" id="IPR036322">
    <property type="entry name" value="WD40_repeat_dom_sf"/>
</dbReference>
<organism evidence="1 2">
    <name type="scientific">Amphimedon queenslandica</name>
    <name type="common">Sponge</name>
    <dbReference type="NCBI Taxonomy" id="400682"/>
    <lineage>
        <taxon>Eukaryota</taxon>
        <taxon>Metazoa</taxon>
        <taxon>Porifera</taxon>
        <taxon>Demospongiae</taxon>
        <taxon>Heteroscleromorpha</taxon>
        <taxon>Haplosclerida</taxon>
        <taxon>Niphatidae</taxon>
        <taxon>Amphimedon</taxon>
    </lineage>
</organism>
<dbReference type="GeneID" id="109587972"/>
<name>A0AAN0JRN8_AMPQE</name>
<evidence type="ECO:0000313" key="1">
    <source>
        <dbReference type="EnsemblMetazoa" id="XP_019859743.1"/>
    </source>
</evidence>
<dbReference type="KEGG" id="aqu:109587972"/>
<dbReference type="SUPFAM" id="SSF50978">
    <property type="entry name" value="WD40 repeat-like"/>
    <property type="match status" value="1"/>
</dbReference>
<reference evidence="1" key="2">
    <citation type="submission" date="2024-06" db="UniProtKB">
        <authorList>
            <consortium name="EnsemblMetazoa"/>
        </authorList>
    </citation>
    <scope>IDENTIFICATION</scope>
</reference>
<dbReference type="Proteomes" id="UP000007879">
    <property type="component" value="Unassembled WGS sequence"/>
</dbReference>
<keyword evidence="2" id="KW-1185">Reference proteome</keyword>
<protein>
    <submittedName>
        <fullName evidence="1">Uncharacterized protein</fullName>
    </submittedName>
</protein>
<evidence type="ECO:0000313" key="2">
    <source>
        <dbReference type="Proteomes" id="UP000007879"/>
    </source>
</evidence>